<dbReference type="PRINTS" id="PR00069">
    <property type="entry name" value="ALDKETRDTASE"/>
</dbReference>
<dbReference type="CDD" id="cd19100">
    <property type="entry name" value="AKR_unchar"/>
    <property type="match status" value="1"/>
</dbReference>
<sequence length="284" mass="32315">MLQTYSEKFKRSLSKVAFGGIVVANEVQEDANRYVEEAIKSGVNYFDVAPTYFDAESKLGPALRGKRKDIFLACKTEDRTASGSRKLLEESLEKLETDYFDLYQLHAVYDLEDVKKTFGPDGAFKTYLKAKEEGLIKHIGFSAHSTEAALALMERYDFDSIMFPFNFASMLNYGYGDDVLKLAKEKNMTILGIKSMVLTSYQESDKEKYPKAWYHPIEDFELAKKAVNYSLNRGVDIIVPPGNIEQFRWALKIVEQGLQLDVSDVEDLKKVARSTTPLFPLKSR</sequence>
<gene>
    <name evidence="2" type="ORF">QE109_15125</name>
</gene>
<dbReference type="InterPro" id="IPR053135">
    <property type="entry name" value="AKR2_Oxidoreductase"/>
</dbReference>
<dbReference type="SUPFAM" id="SSF51430">
    <property type="entry name" value="NAD(P)-linked oxidoreductase"/>
    <property type="match status" value="1"/>
</dbReference>
<comment type="caution">
    <text evidence="2">The sequence shown here is derived from an EMBL/GenBank/DDBJ whole genome shotgun (WGS) entry which is preliminary data.</text>
</comment>
<dbReference type="Gene3D" id="3.20.20.100">
    <property type="entry name" value="NADP-dependent oxidoreductase domain"/>
    <property type="match status" value="1"/>
</dbReference>
<dbReference type="InterPro" id="IPR023210">
    <property type="entry name" value="NADP_OxRdtase_dom"/>
</dbReference>
<proteinExistence type="predicted"/>
<dbReference type="EMBL" id="JARYZI010000012">
    <property type="protein sequence ID" value="MDH8679489.1"/>
    <property type="molecule type" value="Genomic_DNA"/>
</dbReference>
<dbReference type="InterPro" id="IPR036812">
    <property type="entry name" value="NAD(P)_OxRdtase_dom_sf"/>
</dbReference>
<reference evidence="2 3" key="1">
    <citation type="submission" date="2023-04" db="EMBL/GenBank/DDBJ databases">
        <title>Fusibacter bizertensis strain WBS, isolated from littoral bottom sediments of the Arctic seas - biochemical and genomic analysis.</title>
        <authorList>
            <person name="Brioukhanov A.L."/>
        </authorList>
    </citation>
    <scope>NUCLEOTIDE SEQUENCE [LARGE SCALE GENOMIC DNA]</scope>
    <source>
        <strain evidence="2 3">WBS</strain>
    </source>
</reference>
<dbReference type="Proteomes" id="UP001158045">
    <property type="component" value="Unassembled WGS sequence"/>
</dbReference>
<dbReference type="EC" id="1.1.1.-" evidence="2"/>
<dbReference type="GO" id="GO:0016491">
    <property type="term" value="F:oxidoreductase activity"/>
    <property type="evidence" value="ECO:0007669"/>
    <property type="project" value="UniProtKB-KW"/>
</dbReference>
<dbReference type="RefSeq" id="WP_281095385.1">
    <property type="nucleotide sequence ID" value="NZ_JARYZI010000012.1"/>
</dbReference>
<keyword evidence="3" id="KW-1185">Reference proteome</keyword>
<organism evidence="2 3">
    <name type="scientific">Fusibacter bizertensis</name>
    <dbReference type="NCBI Taxonomy" id="1488331"/>
    <lineage>
        <taxon>Bacteria</taxon>
        <taxon>Bacillati</taxon>
        <taxon>Bacillota</taxon>
        <taxon>Clostridia</taxon>
        <taxon>Eubacteriales</taxon>
        <taxon>Eubacteriales Family XII. Incertae Sedis</taxon>
        <taxon>Fusibacter</taxon>
    </lineage>
</organism>
<dbReference type="InterPro" id="IPR020471">
    <property type="entry name" value="AKR"/>
</dbReference>
<keyword evidence="2" id="KW-0560">Oxidoreductase</keyword>
<dbReference type="Pfam" id="PF00248">
    <property type="entry name" value="Aldo_ket_red"/>
    <property type="match status" value="1"/>
</dbReference>
<dbReference type="PANTHER" id="PTHR43312">
    <property type="entry name" value="D-THREO-ALDOSE 1-DEHYDROGENASE"/>
    <property type="match status" value="1"/>
</dbReference>
<feature type="domain" description="NADP-dependent oxidoreductase" evidence="1">
    <location>
        <begin position="27"/>
        <end position="210"/>
    </location>
</feature>
<protein>
    <submittedName>
        <fullName evidence="2">Aldo/keto reductase</fullName>
        <ecNumber evidence="2">1.1.1.-</ecNumber>
    </submittedName>
</protein>
<evidence type="ECO:0000313" key="2">
    <source>
        <dbReference type="EMBL" id="MDH8679489.1"/>
    </source>
</evidence>
<dbReference type="PANTHER" id="PTHR43312:SF1">
    <property type="entry name" value="NADP-DEPENDENT OXIDOREDUCTASE DOMAIN-CONTAINING PROTEIN"/>
    <property type="match status" value="1"/>
</dbReference>
<accession>A0ABT6NGD0</accession>
<name>A0ABT6NGD0_9FIRM</name>
<evidence type="ECO:0000313" key="3">
    <source>
        <dbReference type="Proteomes" id="UP001158045"/>
    </source>
</evidence>
<evidence type="ECO:0000259" key="1">
    <source>
        <dbReference type="Pfam" id="PF00248"/>
    </source>
</evidence>